<reference evidence="1" key="1">
    <citation type="submission" date="2020-05" db="EMBL/GenBank/DDBJ databases">
        <authorList>
            <person name="Chiriac C."/>
            <person name="Salcher M."/>
            <person name="Ghai R."/>
            <person name="Kavagutti S V."/>
        </authorList>
    </citation>
    <scope>NUCLEOTIDE SEQUENCE</scope>
</reference>
<accession>A0A6J5PGL6</accession>
<evidence type="ECO:0000313" key="1">
    <source>
        <dbReference type="EMBL" id="CAB4170197.1"/>
    </source>
</evidence>
<sequence>MLKFILLFIISSTSYAQDLQPVDFNAGEEFNHTADEMKREHKSRRGRVDDAVINEQMAQTLENPNSLPSARLLDLTTARIIQRSVAALNHFGFKDDATKIAGEYESNYKFFYENRFFGMKEIGQHDPMNIWMELVHVAVHIKLGDFWCQYFHTHDLFIINFATPVVFFKTPAFDKVDYLQHFAGKPVGRWGFDPHGLAGVVSYWTSTAVCGAATAGLGVVTFACGPISNFVEYNMDKYIAPPIAGKIWESAHNN</sequence>
<dbReference type="EMBL" id="LR796852">
    <property type="protein sequence ID" value="CAB4170197.1"/>
    <property type="molecule type" value="Genomic_DNA"/>
</dbReference>
<gene>
    <name evidence="1" type="ORF">UFOVP901_49</name>
</gene>
<name>A0A6J5PGL6_9CAUD</name>
<protein>
    <submittedName>
        <fullName evidence="1">Uncharacterized protein</fullName>
    </submittedName>
</protein>
<organism evidence="1">
    <name type="scientific">uncultured Caudovirales phage</name>
    <dbReference type="NCBI Taxonomy" id="2100421"/>
    <lineage>
        <taxon>Viruses</taxon>
        <taxon>Duplodnaviria</taxon>
        <taxon>Heunggongvirae</taxon>
        <taxon>Uroviricota</taxon>
        <taxon>Caudoviricetes</taxon>
        <taxon>Peduoviridae</taxon>
        <taxon>Maltschvirus</taxon>
        <taxon>Maltschvirus maltsch</taxon>
    </lineage>
</organism>
<proteinExistence type="predicted"/>